<dbReference type="AlphaFoldDB" id="A0AA89BY79"/>
<evidence type="ECO:0000313" key="4">
    <source>
        <dbReference type="EMBL" id="KAK3091993.1"/>
    </source>
</evidence>
<keyword evidence="2" id="KW-0472">Membrane</keyword>
<keyword evidence="1" id="KW-0175">Coiled coil</keyword>
<evidence type="ECO:0000259" key="3">
    <source>
        <dbReference type="PROSITE" id="PS50892"/>
    </source>
</evidence>
<dbReference type="InterPro" id="IPR042855">
    <property type="entry name" value="V_SNARE_CC"/>
</dbReference>
<dbReference type="SUPFAM" id="SSF58038">
    <property type="entry name" value="SNARE fusion complex"/>
    <property type="match status" value="1"/>
</dbReference>
<dbReference type="Proteomes" id="UP001186944">
    <property type="component" value="Unassembled WGS sequence"/>
</dbReference>
<keyword evidence="5" id="KW-1185">Reference proteome</keyword>
<dbReference type="Pfam" id="PF00957">
    <property type="entry name" value="Synaptobrevin"/>
    <property type="match status" value="1"/>
</dbReference>
<dbReference type="CDD" id="cd15843">
    <property type="entry name" value="R-SNARE"/>
    <property type="match status" value="1"/>
</dbReference>
<dbReference type="InterPro" id="IPR016444">
    <property type="entry name" value="Synaptobrevin/VAMP"/>
</dbReference>
<protein>
    <recommendedName>
        <fullName evidence="3">V-SNARE coiled-coil homology domain-containing protein</fullName>
    </recommendedName>
</protein>
<comment type="caution">
    <text evidence="4">The sequence shown here is derived from an EMBL/GenBank/DDBJ whole genome shotgun (WGS) entry which is preliminary data.</text>
</comment>
<dbReference type="Gene3D" id="1.20.5.110">
    <property type="match status" value="1"/>
</dbReference>
<evidence type="ECO:0000256" key="1">
    <source>
        <dbReference type="PROSITE-ProRule" id="PRU00290"/>
    </source>
</evidence>
<keyword evidence="2" id="KW-0812">Transmembrane</keyword>
<evidence type="ECO:0000256" key="2">
    <source>
        <dbReference type="SAM" id="Phobius"/>
    </source>
</evidence>
<sequence length="92" mass="11112">MHEELEDVKDVMHKNIIKIRDRHGKLEMMEEQADRLEEQGRTFHRLSARYRLRMMLRERKMTIVLTVVIIIVLIIIVFLILYFLGVFKTEGD</sequence>
<name>A0AA89BY79_PINIB</name>
<dbReference type="EMBL" id="VSWD01000010">
    <property type="protein sequence ID" value="KAK3091993.1"/>
    <property type="molecule type" value="Genomic_DNA"/>
</dbReference>
<organism evidence="4 5">
    <name type="scientific">Pinctada imbricata</name>
    <name type="common">Atlantic pearl-oyster</name>
    <name type="synonym">Pinctada martensii</name>
    <dbReference type="NCBI Taxonomy" id="66713"/>
    <lineage>
        <taxon>Eukaryota</taxon>
        <taxon>Metazoa</taxon>
        <taxon>Spiralia</taxon>
        <taxon>Lophotrochozoa</taxon>
        <taxon>Mollusca</taxon>
        <taxon>Bivalvia</taxon>
        <taxon>Autobranchia</taxon>
        <taxon>Pteriomorphia</taxon>
        <taxon>Pterioida</taxon>
        <taxon>Pterioidea</taxon>
        <taxon>Pteriidae</taxon>
        <taxon>Pinctada</taxon>
    </lineage>
</organism>
<proteinExistence type="predicted"/>
<dbReference type="GO" id="GO:0016192">
    <property type="term" value="P:vesicle-mediated transport"/>
    <property type="evidence" value="ECO:0007669"/>
    <property type="project" value="InterPro"/>
</dbReference>
<keyword evidence="2" id="KW-1133">Transmembrane helix</keyword>
<reference evidence="4" key="1">
    <citation type="submission" date="2019-08" db="EMBL/GenBank/DDBJ databases">
        <title>The improved chromosome-level genome for the pearl oyster Pinctada fucata martensii using PacBio sequencing and Hi-C.</title>
        <authorList>
            <person name="Zheng Z."/>
        </authorList>
    </citation>
    <scope>NUCLEOTIDE SEQUENCE</scope>
    <source>
        <strain evidence="4">ZZ-2019</strain>
        <tissue evidence="4">Adductor muscle</tissue>
    </source>
</reference>
<dbReference type="PANTHER" id="PTHR45701">
    <property type="entry name" value="SYNAPTOBREVIN FAMILY MEMBER"/>
    <property type="match status" value="1"/>
</dbReference>
<evidence type="ECO:0000313" key="5">
    <source>
        <dbReference type="Proteomes" id="UP001186944"/>
    </source>
</evidence>
<dbReference type="InterPro" id="IPR001388">
    <property type="entry name" value="Synaptobrevin-like"/>
</dbReference>
<dbReference type="PRINTS" id="PR00219">
    <property type="entry name" value="SYNAPTOBREVN"/>
</dbReference>
<dbReference type="GO" id="GO:0016020">
    <property type="term" value="C:membrane"/>
    <property type="evidence" value="ECO:0007669"/>
    <property type="project" value="InterPro"/>
</dbReference>
<feature type="transmembrane region" description="Helical" evidence="2">
    <location>
        <begin position="61"/>
        <end position="84"/>
    </location>
</feature>
<accession>A0AA89BY79</accession>
<feature type="domain" description="V-SNARE coiled-coil homology" evidence="3">
    <location>
        <begin position="1"/>
        <end position="57"/>
    </location>
</feature>
<dbReference type="PROSITE" id="PS50892">
    <property type="entry name" value="V_SNARE"/>
    <property type="match status" value="1"/>
</dbReference>
<gene>
    <name evidence="4" type="ORF">FSP39_024316</name>
</gene>